<evidence type="ECO:0000313" key="2">
    <source>
        <dbReference type="Proteomes" id="UP000229115"/>
    </source>
</evidence>
<evidence type="ECO:0000313" key="1">
    <source>
        <dbReference type="EMBL" id="ALO80016.1"/>
    </source>
</evidence>
<dbReference type="EMBL" id="KT962245">
    <property type="protein sequence ID" value="ALO80016.1"/>
    <property type="molecule type" value="Genomic_RNA"/>
</dbReference>
<gene>
    <name evidence="1" type="ORF">Phi4113_007</name>
</gene>
<protein>
    <submittedName>
        <fullName evidence="1">Uncharacterized protein</fullName>
    </submittedName>
</protein>
<proteinExistence type="predicted"/>
<sequence length="79" mass="9118">MENNSERYIGYGKLLDLPSGRVGIELTLNNLEELIKEMRTTSKPKILVLPVKAHNVTEWRTHSVKVGESKYKKKLIDEH</sequence>
<name>A0A0S2MVS9_9CAUD</name>
<organism evidence="1 2">
    <name type="scientific">Cellulophaga phage phi4:1_13</name>
    <dbReference type="NCBI Taxonomy" id="1747284"/>
    <lineage>
        <taxon>Viruses</taxon>
        <taxon>Duplodnaviria</taxon>
        <taxon>Heunggongvirae</taxon>
        <taxon>Uroviricota</taxon>
        <taxon>Caudoviricetes</taxon>
        <taxon>Lightbulbvirus</taxon>
        <taxon>Lightbulbvirus Cba41</taxon>
    </lineage>
</organism>
<accession>A0A0S2MVS9</accession>
<reference evidence="1 2" key="1">
    <citation type="submission" date="2015-10" db="EMBL/GenBank/DDBJ databases">
        <title>Large-scale maps of variable infection efficiencies in aquatic Bacteriodetes phage-host model systems.</title>
        <authorList>
            <person name="Holmfeldt K."/>
            <person name="Solonenko N."/>
            <person name="Howard-Varona C."/>
            <person name="Moreno M."/>
            <person name="Malmstrom R.R."/>
            <person name="Blow M.J."/>
            <person name="Sullivan M.B."/>
        </authorList>
    </citation>
    <scope>NUCLEOTIDE SEQUENCE [LARGE SCALE GENOMIC DNA]</scope>
</reference>
<dbReference type="Proteomes" id="UP000229115">
    <property type="component" value="Segment"/>
</dbReference>